<dbReference type="InterPro" id="IPR035647">
    <property type="entry name" value="EFG_III/V"/>
</dbReference>
<dbReference type="InterPro" id="IPR000640">
    <property type="entry name" value="EFG_V-like"/>
</dbReference>
<dbReference type="InterPro" id="IPR009000">
    <property type="entry name" value="Transl_B-barrel_sf"/>
</dbReference>
<dbReference type="CDD" id="cd01434">
    <property type="entry name" value="EFG_mtEFG1_IV"/>
    <property type="match status" value="1"/>
</dbReference>
<evidence type="ECO:0000313" key="7">
    <source>
        <dbReference type="Proteomes" id="UP000000771"/>
    </source>
</evidence>
<dbReference type="Pfam" id="PF00679">
    <property type="entry name" value="EFG_C"/>
    <property type="match status" value="1"/>
</dbReference>
<dbReference type="Pfam" id="PF03764">
    <property type="entry name" value="EFG_IV"/>
    <property type="match status" value="1"/>
</dbReference>
<keyword evidence="2" id="KW-0342">GTP-binding</keyword>
<evidence type="ECO:0000259" key="5">
    <source>
        <dbReference type="SMART" id="SM00889"/>
    </source>
</evidence>
<dbReference type="GO" id="GO:0003746">
    <property type="term" value="F:translation elongation factor activity"/>
    <property type="evidence" value="ECO:0007669"/>
    <property type="project" value="InterPro"/>
</dbReference>
<keyword evidence="7" id="KW-1185">Reference proteome</keyword>
<dbReference type="InterPro" id="IPR041095">
    <property type="entry name" value="EFG_II"/>
</dbReference>
<evidence type="ECO:0000313" key="6">
    <source>
        <dbReference type="EMBL" id="ACU54157.1"/>
    </source>
</evidence>
<dbReference type="Gene3D" id="3.30.230.10">
    <property type="match status" value="1"/>
</dbReference>
<name>C7LZJ9_ACIFD</name>
<dbReference type="InterPro" id="IPR027417">
    <property type="entry name" value="P-loop_NTPase"/>
</dbReference>
<dbReference type="PANTHER" id="PTHR43261">
    <property type="entry name" value="TRANSLATION ELONGATION FACTOR G-RELATED"/>
    <property type="match status" value="1"/>
</dbReference>
<dbReference type="RefSeq" id="WP_015798643.1">
    <property type="nucleotide sequence ID" value="NC_013124.1"/>
</dbReference>
<dbReference type="Proteomes" id="UP000000771">
    <property type="component" value="Chromosome"/>
</dbReference>
<dbReference type="STRING" id="525909.Afer_1226"/>
<dbReference type="Gene3D" id="3.40.50.300">
    <property type="entry name" value="P-loop containing nucleotide triphosphate hydrolases"/>
    <property type="match status" value="1"/>
</dbReference>
<dbReference type="SMART" id="SM00889">
    <property type="entry name" value="EFG_IV"/>
    <property type="match status" value="1"/>
</dbReference>
<dbReference type="EMBL" id="CP001631">
    <property type="protein sequence ID" value="ACU54157.1"/>
    <property type="molecule type" value="Genomic_DNA"/>
</dbReference>
<evidence type="ECO:0000256" key="1">
    <source>
        <dbReference type="ARBA" id="ARBA00022741"/>
    </source>
</evidence>
<dbReference type="CDD" id="cd03713">
    <property type="entry name" value="EFG_mtEFG_C"/>
    <property type="match status" value="1"/>
</dbReference>
<dbReference type="Pfam" id="PF14492">
    <property type="entry name" value="EFG_III"/>
    <property type="match status" value="1"/>
</dbReference>
<sequence length="666" mass="70599">MDATVAASPRARIICVVGPAGVGKTTLVQALATLQSPPTRGDDDARALIDTSPEERAHHHSVDLGVVRLEHRGHAMTLLDVPGIGELAAARALALAVADAALVVVPPSDSPSPELLRIWRELDERQLPRLVVVNRCDDSRCAIDTVVRALNERLEAHLDAVELVAITADGHQDLIDVLAEASIVGIGTDEHLEPLPEVEREFERQAHDALLDDIVAEDDALLERYLAGEELDPTELNAALAIAIRERHLTPVLAASATTRLGLTHLLDMLDALVPASPTPTDTTSALVIATSSDNFQGTSATLAIVRGAIRPDSVLRDSAQDRTERLHQLLWPTLPKPTPTTEAAAGDVVIAPKVGAAVGTWLIDPAGHDIPDPVQRPTPTYTLAVEVPDQRANDKVQAAAARLAMEDPGLIVSREAETHRLLLTGMGATHLALVIERLGRRSGAAIQTVTPRTPYRETIAGTVEVEGRHKKQTGGHGQYGVVVCRIGPGPRASGVVFFDEIVGGAIPRTFIPAVEAGIREACEQGGPHGFPVVDLEVHLIDGKHHPVDSNELSFKLAGALALRTALERAGSVVLEPIARVHLSVPASAQGDVLGYVTSRRGRIIESTPVGPSVEIEAELPAAELTHLAVDLHGLTAGQGSFTSTHDRYEPVPTAVLGRLLSATSK</sequence>
<dbReference type="InterPro" id="IPR003593">
    <property type="entry name" value="AAA+_ATPase"/>
</dbReference>
<dbReference type="PANTHER" id="PTHR43261:SF6">
    <property type="entry name" value="ELONGATION FACTOR G-LIKE PROTEIN"/>
    <property type="match status" value="1"/>
</dbReference>
<evidence type="ECO:0000256" key="2">
    <source>
        <dbReference type="ARBA" id="ARBA00023134"/>
    </source>
</evidence>
<dbReference type="InterPro" id="IPR000795">
    <property type="entry name" value="T_Tr_GTP-bd_dom"/>
</dbReference>
<protein>
    <submittedName>
        <fullName evidence="6">Small GTP-binding protein</fullName>
    </submittedName>
</protein>
<dbReference type="SUPFAM" id="SSF52540">
    <property type="entry name" value="P-loop containing nucleoside triphosphate hydrolases"/>
    <property type="match status" value="1"/>
</dbReference>
<dbReference type="Gene3D" id="3.30.70.870">
    <property type="entry name" value="Elongation Factor G (Translational Gtpase), domain 3"/>
    <property type="match status" value="1"/>
</dbReference>
<dbReference type="AlphaFoldDB" id="C7LZJ9"/>
<dbReference type="Gene3D" id="3.30.70.240">
    <property type="match status" value="1"/>
</dbReference>
<dbReference type="GO" id="GO:0003924">
    <property type="term" value="F:GTPase activity"/>
    <property type="evidence" value="ECO:0007669"/>
    <property type="project" value="InterPro"/>
</dbReference>
<accession>C7LZJ9</accession>
<dbReference type="SMART" id="SM00382">
    <property type="entry name" value="AAA"/>
    <property type="match status" value="1"/>
</dbReference>
<dbReference type="HOGENOM" id="CLU_002794_4_1_11"/>
<dbReference type="KEGG" id="afo:Afer_1226"/>
<dbReference type="InterPro" id="IPR047872">
    <property type="entry name" value="EFG_IV"/>
</dbReference>
<dbReference type="Gene3D" id="2.40.30.10">
    <property type="entry name" value="Translation factors"/>
    <property type="match status" value="1"/>
</dbReference>
<dbReference type="Pfam" id="PF00009">
    <property type="entry name" value="GTP_EFTU"/>
    <property type="match status" value="1"/>
</dbReference>
<dbReference type="InterPro" id="IPR020568">
    <property type="entry name" value="Ribosomal_Su5_D2-typ_SF"/>
</dbReference>
<gene>
    <name evidence="6" type="ordered locus">Afer_1226</name>
</gene>
<feature type="domain" description="Elongation factor EFG" evidence="4">
    <location>
        <begin position="573"/>
        <end position="660"/>
    </location>
</feature>
<reference evidence="6 7" key="1">
    <citation type="journal article" date="2009" name="Stand. Genomic Sci.">
        <title>Complete genome sequence of Acidimicrobium ferrooxidans type strain (ICP).</title>
        <authorList>
            <person name="Clum A."/>
            <person name="Nolan M."/>
            <person name="Lang E."/>
            <person name="Glavina Del Rio T."/>
            <person name="Tice H."/>
            <person name="Copeland A."/>
            <person name="Cheng J.F."/>
            <person name="Lucas S."/>
            <person name="Chen F."/>
            <person name="Bruce D."/>
            <person name="Goodwin L."/>
            <person name="Pitluck S."/>
            <person name="Ivanova N."/>
            <person name="Mavrommatis K."/>
            <person name="Mikhailova N."/>
            <person name="Pati A."/>
            <person name="Chen A."/>
            <person name="Palaniappan K."/>
            <person name="Goker M."/>
            <person name="Spring S."/>
            <person name="Land M."/>
            <person name="Hauser L."/>
            <person name="Chang Y.J."/>
            <person name="Jeffries C.C."/>
            <person name="Chain P."/>
            <person name="Bristow J."/>
            <person name="Eisen J.A."/>
            <person name="Markowitz V."/>
            <person name="Hugenholtz P."/>
            <person name="Kyrpides N.C."/>
            <person name="Klenk H.P."/>
            <person name="Lapidus A."/>
        </authorList>
    </citation>
    <scope>NUCLEOTIDE SEQUENCE [LARGE SCALE GENOMIC DNA]</scope>
    <source>
        <strain evidence="7">DSM 10331 / JCM 15462 / NBRC 103882 / ICP</strain>
    </source>
</reference>
<keyword evidence="1" id="KW-0547">Nucleotide-binding</keyword>
<proteinExistence type="predicted"/>
<organism evidence="6 7">
    <name type="scientific">Acidimicrobium ferrooxidans (strain DSM 10331 / JCM 15462 / NBRC 103882 / ICP)</name>
    <dbReference type="NCBI Taxonomy" id="525909"/>
    <lineage>
        <taxon>Bacteria</taxon>
        <taxon>Bacillati</taxon>
        <taxon>Actinomycetota</taxon>
        <taxon>Acidimicrobiia</taxon>
        <taxon>Acidimicrobiales</taxon>
        <taxon>Acidimicrobiaceae</taxon>
        <taxon>Acidimicrobium</taxon>
    </lineage>
</organism>
<dbReference type="SUPFAM" id="SSF54980">
    <property type="entry name" value="EF-G C-terminal domain-like"/>
    <property type="match status" value="2"/>
</dbReference>
<dbReference type="SUPFAM" id="SSF50447">
    <property type="entry name" value="Translation proteins"/>
    <property type="match status" value="1"/>
</dbReference>
<dbReference type="SUPFAM" id="SSF54211">
    <property type="entry name" value="Ribosomal protein S5 domain 2-like"/>
    <property type="match status" value="1"/>
</dbReference>
<dbReference type="InterPro" id="IPR014721">
    <property type="entry name" value="Ribsml_uS5_D2-typ_fold_subgr"/>
</dbReference>
<dbReference type="InterPro" id="IPR005517">
    <property type="entry name" value="Transl_elong_EFG/EF2_IV"/>
</dbReference>
<dbReference type="GO" id="GO:0005525">
    <property type="term" value="F:GTP binding"/>
    <property type="evidence" value="ECO:0007669"/>
    <property type="project" value="UniProtKB-KW"/>
</dbReference>
<dbReference type="GO" id="GO:0032790">
    <property type="term" value="P:ribosome disassembly"/>
    <property type="evidence" value="ECO:0007669"/>
    <property type="project" value="TreeGrafter"/>
</dbReference>
<dbReference type="InterPro" id="IPR035649">
    <property type="entry name" value="EFG_V"/>
</dbReference>
<dbReference type="eggNOG" id="COG0480">
    <property type="taxonomic scope" value="Bacteria"/>
</dbReference>
<feature type="domain" description="Translation elongation factor EFG/EF2" evidence="5">
    <location>
        <begin position="453"/>
        <end position="571"/>
    </location>
</feature>
<feature type="domain" description="AAA+ ATPase" evidence="3">
    <location>
        <begin position="10"/>
        <end position="190"/>
    </location>
</feature>
<dbReference type="SMART" id="SM00838">
    <property type="entry name" value="EFG_C"/>
    <property type="match status" value="1"/>
</dbReference>
<evidence type="ECO:0000259" key="3">
    <source>
        <dbReference type="SMART" id="SM00382"/>
    </source>
</evidence>
<evidence type="ECO:0000259" key="4">
    <source>
        <dbReference type="SMART" id="SM00838"/>
    </source>
</evidence>